<organism evidence="7 8">
    <name type="scientific">Phrynocephalus forsythii</name>
    <dbReference type="NCBI Taxonomy" id="171643"/>
    <lineage>
        <taxon>Eukaryota</taxon>
        <taxon>Metazoa</taxon>
        <taxon>Chordata</taxon>
        <taxon>Craniata</taxon>
        <taxon>Vertebrata</taxon>
        <taxon>Euteleostomi</taxon>
        <taxon>Lepidosauria</taxon>
        <taxon>Squamata</taxon>
        <taxon>Bifurcata</taxon>
        <taxon>Unidentata</taxon>
        <taxon>Episquamata</taxon>
        <taxon>Toxicofera</taxon>
        <taxon>Iguania</taxon>
        <taxon>Acrodonta</taxon>
        <taxon>Agamidae</taxon>
        <taxon>Agaminae</taxon>
        <taxon>Phrynocephalus</taxon>
    </lineage>
</organism>
<comment type="similarity">
    <text evidence="2">Belongs to the parathyroid hormone family.</text>
</comment>
<dbReference type="Proteomes" id="UP001142489">
    <property type="component" value="Unassembled WGS sequence"/>
</dbReference>
<sequence length="160" mass="18369">MPLSQRYLQTLKVLSIFLLACFATCQEAENKRAVTEHQLLNDRGRALQGLKRLMWLHNAMTGVHTATDRGRISRAHIMWTSPNSQDLSDFYDSTGREETPDTMKQLLLEQLEKESPFSVLRKTNVLQYLKNVKGRQDMKDLSDLFQVGDQDSKRALSAEI</sequence>
<protein>
    <recommendedName>
        <fullName evidence="9">Parathyroid hormone</fullName>
    </recommendedName>
</protein>
<evidence type="ECO:0000256" key="3">
    <source>
        <dbReference type="ARBA" id="ARBA00022525"/>
    </source>
</evidence>
<dbReference type="PANTHER" id="PTHR17223">
    <property type="entry name" value="PARATHYROID HORMONE-RELATED"/>
    <property type="match status" value="1"/>
</dbReference>
<dbReference type="InterPro" id="IPR001415">
    <property type="entry name" value="PTH/PTH-rel"/>
</dbReference>
<dbReference type="AlphaFoldDB" id="A0A9Q0XZX8"/>
<keyword evidence="5" id="KW-0372">Hormone</keyword>
<dbReference type="SMART" id="SM00087">
    <property type="entry name" value="PTH"/>
    <property type="match status" value="1"/>
</dbReference>
<comment type="caution">
    <text evidence="7">The sequence shown here is derived from an EMBL/GenBank/DDBJ whole genome shotgun (WGS) entry which is preliminary data.</text>
</comment>
<reference evidence="7" key="1">
    <citation type="journal article" date="2023" name="DNA Res.">
        <title>Chromosome-level genome assembly of Phrynocephalus forsythii using third-generation DNA sequencing and Hi-C analysis.</title>
        <authorList>
            <person name="Qi Y."/>
            <person name="Zhao W."/>
            <person name="Zhao Y."/>
            <person name="Niu C."/>
            <person name="Cao S."/>
            <person name="Zhang Y."/>
        </authorList>
    </citation>
    <scope>NUCLEOTIDE SEQUENCE</scope>
    <source>
        <tissue evidence="7">Muscle</tissue>
    </source>
</reference>
<feature type="chain" id="PRO_5040302776" description="Parathyroid hormone" evidence="6">
    <location>
        <begin position="29"/>
        <end position="160"/>
    </location>
</feature>
<evidence type="ECO:0008006" key="9">
    <source>
        <dbReference type="Google" id="ProtNLM"/>
    </source>
</evidence>
<dbReference type="EMBL" id="JAPFRF010000005">
    <property type="protein sequence ID" value="KAJ7332935.1"/>
    <property type="molecule type" value="Genomic_DNA"/>
</dbReference>
<comment type="subcellular location">
    <subcellularLocation>
        <location evidence="1">Secreted</location>
    </subcellularLocation>
</comment>
<keyword evidence="3" id="KW-0964">Secreted</keyword>
<evidence type="ECO:0000256" key="4">
    <source>
        <dbReference type="ARBA" id="ARBA00022685"/>
    </source>
</evidence>
<name>A0A9Q0XZX8_9SAUR</name>
<evidence type="ECO:0000256" key="1">
    <source>
        <dbReference type="ARBA" id="ARBA00004613"/>
    </source>
</evidence>
<keyword evidence="4" id="KW-0165">Cleavage on pair of basic residues</keyword>
<keyword evidence="8" id="KW-1185">Reference proteome</keyword>
<evidence type="ECO:0000313" key="7">
    <source>
        <dbReference type="EMBL" id="KAJ7332935.1"/>
    </source>
</evidence>
<dbReference type="PANTHER" id="PTHR17223:SF0">
    <property type="entry name" value="PARATHYROID HORMONE-RELATED PROTEIN"/>
    <property type="match status" value="1"/>
</dbReference>
<dbReference type="GO" id="GO:0005576">
    <property type="term" value="C:extracellular region"/>
    <property type="evidence" value="ECO:0007669"/>
    <property type="project" value="UniProtKB-SubCell"/>
</dbReference>
<evidence type="ECO:0000313" key="8">
    <source>
        <dbReference type="Proteomes" id="UP001142489"/>
    </source>
</evidence>
<dbReference type="GO" id="GO:0030282">
    <property type="term" value="P:bone mineralization"/>
    <property type="evidence" value="ECO:0007669"/>
    <property type="project" value="InterPro"/>
</dbReference>
<dbReference type="InterPro" id="IPR003626">
    <property type="entry name" value="PTH-rel"/>
</dbReference>
<proteinExistence type="inferred from homology"/>
<dbReference type="GO" id="GO:0005179">
    <property type="term" value="F:hormone activity"/>
    <property type="evidence" value="ECO:0007669"/>
    <property type="project" value="UniProtKB-KW"/>
</dbReference>
<evidence type="ECO:0000256" key="2">
    <source>
        <dbReference type="ARBA" id="ARBA00006307"/>
    </source>
</evidence>
<dbReference type="OrthoDB" id="8553405at2759"/>
<accession>A0A9Q0XZX8</accession>
<gene>
    <name evidence="7" type="ORF">JRQ81_015115</name>
</gene>
<evidence type="ECO:0000256" key="5">
    <source>
        <dbReference type="ARBA" id="ARBA00022702"/>
    </source>
</evidence>
<dbReference type="Pfam" id="PF01279">
    <property type="entry name" value="Parathyroid"/>
    <property type="match status" value="1"/>
</dbReference>
<feature type="signal peptide" evidence="6">
    <location>
        <begin position="1"/>
        <end position="28"/>
    </location>
</feature>
<evidence type="ECO:0000256" key="6">
    <source>
        <dbReference type="SAM" id="SignalP"/>
    </source>
</evidence>
<keyword evidence="6" id="KW-0732">Signal</keyword>